<sequence>MVIASVVNNDYNLRPLSPPPIGPLPFAPSKATSPPISPSSPKNRMNPLIPPGLQRKQLDILDLIPDRDQSLSTQQEQEQQQQQQQEQQEEEEQQLQQEHRRQQEQQQQQQENEEEESKESAKQAEDDEEYQWDGLNDEQWQLQKVLQEQQLRYRRQLEGDMPDTATFRGSIMTRASIMTRETIMIGLDLGPEEFEDMFAGMYGENGNPDVPEWLPTLLEQSFATSKISLENLGQPPAPRERVFTKGWYNGSQNEEGMVSPQDFLSSIPEDDDKADKTDMHTIEIQLSSTSFELPRSHEYQQLLQDQYGVQNPSLSSPTLAESTSSSSVELQNLAAASSTSLNSSVSSTSSAKSRMSISMQSFGNGPDNKRRSSGGWDNHYNSNTTIQGKKQGNGSGSAGTTGNQHHNSGREWTIQDVISQDPFASIKPPHPPSDFDPPPADHFLRCFWFIHRLEQTMTSGGFLSQKLYVPKLVWHQKGVVRLPAIEAKINACHTLSQLLDRLLAQSKSGKIVLLVEMGGHVEKTEMERQKVLKELESFELATLEQWTKLSKKMSFILRPGKGPGGATGVGIGSNGSNAASSGYRPMHNYQHSDHQYSPYHHHRPPHHYQDHRDDHGSGPYDWLKSDDPISATLKFETMSHATLSTGTMSAGTISTGLISSSTLTSSSVSEKGGSTMTSSSAKRTTADLVTQWKNFQKNVQKTIVNEKIEDTTPYTEALIQLFKSSYLIETMLKHFEELPPHQTHIKIIDRLQRICDFYNMVVCAFVIRDMGELMLKYAKRMGNSAAE</sequence>
<dbReference type="OrthoDB" id="2245455at2759"/>
<gene>
    <name evidence="2" type="ORF">BGZ65_003523</name>
</gene>
<protein>
    <submittedName>
        <fullName evidence="2">Uncharacterized protein</fullName>
    </submittedName>
</protein>
<evidence type="ECO:0000313" key="3">
    <source>
        <dbReference type="Proteomes" id="UP000749646"/>
    </source>
</evidence>
<feature type="region of interest" description="Disordered" evidence="1">
    <location>
        <begin position="335"/>
        <end position="408"/>
    </location>
</feature>
<feature type="compositionally biased region" description="Low complexity" evidence="1">
    <location>
        <begin position="335"/>
        <end position="361"/>
    </location>
</feature>
<feature type="region of interest" description="Disordered" evidence="1">
    <location>
        <begin position="254"/>
        <end position="274"/>
    </location>
</feature>
<dbReference type="PANTHER" id="PTHR37327">
    <property type="entry name" value="CHROMOSOME 1, WHOLE GENOME SHOTGUN SEQUENCE"/>
    <property type="match status" value="1"/>
</dbReference>
<name>A0A9P6IZN0_9FUNG</name>
<feature type="region of interest" description="Disordered" evidence="1">
    <location>
        <begin position="1"/>
        <end position="131"/>
    </location>
</feature>
<organism evidence="2 3">
    <name type="scientific">Modicella reniformis</name>
    <dbReference type="NCBI Taxonomy" id="1440133"/>
    <lineage>
        <taxon>Eukaryota</taxon>
        <taxon>Fungi</taxon>
        <taxon>Fungi incertae sedis</taxon>
        <taxon>Mucoromycota</taxon>
        <taxon>Mortierellomycotina</taxon>
        <taxon>Mortierellomycetes</taxon>
        <taxon>Mortierellales</taxon>
        <taxon>Mortierellaceae</taxon>
        <taxon>Modicella</taxon>
    </lineage>
</organism>
<dbReference type="PANTHER" id="PTHR37327:SF1">
    <property type="entry name" value="MICROTUBULE INTERACTING AND TRANSPORT DOMAIN-CONTAINING PROTEIN"/>
    <property type="match status" value="1"/>
</dbReference>
<dbReference type="Proteomes" id="UP000749646">
    <property type="component" value="Unassembled WGS sequence"/>
</dbReference>
<reference evidence="2" key="1">
    <citation type="journal article" date="2020" name="Fungal Divers.">
        <title>Resolving the Mortierellaceae phylogeny through synthesis of multi-gene phylogenetics and phylogenomics.</title>
        <authorList>
            <person name="Vandepol N."/>
            <person name="Liber J."/>
            <person name="Desiro A."/>
            <person name="Na H."/>
            <person name="Kennedy M."/>
            <person name="Barry K."/>
            <person name="Grigoriev I.V."/>
            <person name="Miller A.N."/>
            <person name="O'Donnell K."/>
            <person name="Stajich J.E."/>
            <person name="Bonito G."/>
        </authorList>
    </citation>
    <scope>NUCLEOTIDE SEQUENCE</scope>
    <source>
        <strain evidence="2">MES-2147</strain>
    </source>
</reference>
<dbReference type="EMBL" id="JAAAHW010006772">
    <property type="protein sequence ID" value="KAF9955224.1"/>
    <property type="molecule type" value="Genomic_DNA"/>
</dbReference>
<evidence type="ECO:0000256" key="1">
    <source>
        <dbReference type="SAM" id="MobiDB-lite"/>
    </source>
</evidence>
<accession>A0A9P6IZN0</accession>
<feature type="compositionally biased region" description="Basic and acidic residues" evidence="1">
    <location>
        <begin position="607"/>
        <end position="616"/>
    </location>
</feature>
<comment type="caution">
    <text evidence="2">The sequence shown here is derived from an EMBL/GenBank/DDBJ whole genome shotgun (WGS) entry which is preliminary data.</text>
</comment>
<feature type="compositionally biased region" description="Polar residues" evidence="1">
    <location>
        <begin position="379"/>
        <end position="390"/>
    </location>
</feature>
<evidence type="ECO:0000313" key="2">
    <source>
        <dbReference type="EMBL" id="KAF9955224.1"/>
    </source>
</evidence>
<feature type="compositionally biased region" description="Polar residues" evidence="1">
    <location>
        <begin position="1"/>
        <end position="11"/>
    </location>
</feature>
<dbReference type="AlphaFoldDB" id="A0A9P6IZN0"/>
<keyword evidence="3" id="KW-1185">Reference proteome</keyword>
<feature type="compositionally biased region" description="Basic and acidic residues" evidence="1">
    <location>
        <begin position="56"/>
        <end position="69"/>
    </location>
</feature>
<feature type="region of interest" description="Disordered" evidence="1">
    <location>
        <begin position="567"/>
        <end position="620"/>
    </location>
</feature>
<proteinExistence type="predicted"/>
<feature type="compositionally biased region" description="Polar residues" evidence="1">
    <location>
        <begin position="30"/>
        <end position="43"/>
    </location>
</feature>
<feature type="compositionally biased region" description="Pro residues" evidence="1">
    <location>
        <begin position="16"/>
        <end position="26"/>
    </location>
</feature>
<feature type="compositionally biased region" description="Low complexity" evidence="1">
    <location>
        <begin position="74"/>
        <end position="86"/>
    </location>
</feature>